<gene>
    <name evidence="6" type="ORF">AKO1_014036</name>
</gene>
<dbReference type="PANTHER" id="PTHR10009:SF18">
    <property type="entry name" value="PROTEIN YELLOW-LIKE PROTEIN"/>
    <property type="match status" value="1"/>
</dbReference>
<comment type="subcellular location">
    <subcellularLocation>
        <location evidence="1">Secreted</location>
    </subcellularLocation>
</comment>
<proteinExistence type="inferred from homology"/>
<dbReference type="AlphaFoldDB" id="A0AAW2Z480"/>
<evidence type="ECO:0000256" key="2">
    <source>
        <dbReference type="ARBA" id="ARBA00009127"/>
    </source>
</evidence>
<sequence length="456" mass="50572">MRASVLVLLILVQFICAQKYNIETVHSWKHLDFDFRTDTERDAYIKNQHYKNCAISGVKVDSNGDIYVSIPRVKSNVPVTLAKIANGTQILEAFPSWDVNDVLNTTLSLKSVRGFEIDGKNRMWILDQGRVQNKQIAPPQLIVWDLEQDALLYQHTFTEEEAPSQTSLLNDIVVSTADDIAYITDSGMPVDGSTSQPNPGIIFVDIDSDTTRRHLSGHLSTRVDPSVYINVNGKKCEKDKPLQLGASAIGLSCDGQRLYWSPLTSRHLYGIETDILRMYKTNNAVVNASVVSVGKLSSAASGLITSATRDIFLTGVESNALLHVDEKQVATYLQKITNEPEQTPSLKLLINETNLLWPDSLSLSDGHIYIASNNWCDFTQGSLDFDNKDNFFVYRIKLNNLAHPYTAGCDVLTTNFGAVEIALISSGAALFLASLVIVLIISVRKKRKAGEYEVIQ</sequence>
<dbReference type="EMBL" id="JAOPGA020000995">
    <property type="protein sequence ID" value="KAL0483803.1"/>
    <property type="molecule type" value="Genomic_DNA"/>
</dbReference>
<accession>A0AAW2Z480</accession>
<keyword evidence="7" id="KW-1185">Reference proteome</keyword>
<comment type="similarity">
    <text evidence="2">Belongs to the major royal jelly protein family.</text>
</comment>
<reference evidence="6 7" key="1">
    <citation type="submission" date="2024-03" db="EMBL/GenBank/DDBJ databases">
        <title>The Acrasis kona genome and developmental transcriptomes reveal deep origins of eukaryotic multicellular pathways.</title>
        <authorList>
            <person name="Sheikh S."/>
            <person name="Fu C.-J."/>
            <person name="Brown M.W."/>
            <person name="Baldauf S.L."/>
        </authorList>
    </citation>
    <scope>NUCLEOTIDE SEQUENCE [LARGE SCALE GENOMIC DNA]</scope>
    <source>
        <strain evidence="6 7">ATCC MYA-3509</strain>
    </source>
</reference>
<evidence type="ECO:0000313" key="7">
    <source>
        <dbReference type="Proteomes" id="UP001431209"/>
    </source>
</evidence>
<keyword evidence="4" id="KW-0812">Transmembrane</keyword>
<evidence type="ECO:0000256" key="5">
    <source>
        <dbReference type="SAM" id="SignalP"/>
    </source>
</evidence>
<keyword evidence="4" id="KW-0472">Membrane</keyword>
<feature type="signal peptide" evidence="5">
    <location>
        <begin position="1"/>
        <end position="17"/>
    </location>
</feature>
<keyword evidence="5" id="KW-0732">Signal</keyword>
<evidence type="ECO:0000313" key="6">
    <source>
        <dbReference type="EMBL" id="KAL0483803.1"/>
    </source>
</evidence>
<evidence type="ECO:0000256" key="3">
    <source>
        <dbReference type="ARBA" id="ARBA00022525"/>
    </source>
</evidence>
<feature type="chain" id="PRO_5043565353" description="Major royal jelly protein" evidence="5">
    <location>
        <begin position="18"/>
        <end position="456"/>
    </location>
</feature>
<organism evidence="6 7">
    <name type="scientific">Acrasis kona</name>
    <dbReference type="NCBI Taxonomy" id="1008807"/>
    <lineage>
        <taxon>Eukaryota</taxon>
        <taxon>Discoba</taxon>
        <taxon>Heterolobosea</taxon>
        <taxon>Tetramitia</taxon>
        <taxon>Eutetramitia</taxon>
        <taxon>Acrasidae</taxon>
        <taxon>Acrasis</taxon>
    </lineage>
</organism>
<name>A0AAW2Z480_9EUKA</name>
<dbReference type="SUPFAM" id="SSF63825">
    <property type="entry name" value="YWTD domain"/>
    <property type="match status" value="1"/>
</dbReference>
<comment type="caution">
    <text evidence="6">The sequence shown here is derived from an EMBL/GenBank/DDBJ whole genome shotgun (WGS) entry which is preliminary data.</text>
</comment>
<keyword evidence="4" id="KW-1133">Transmembrane helix</keyword>
<dbReference type="GO" id="GO:0005576">
    <property type="term" value="C:extracellular region"/>
    <property type="evidence" value="ECO:0007669"/>
    <property type="project" value="UniProtKB-SubCell"/>
</dbReference>
<dbReference type="Pfam" id="PF03022">
    <property type="entry name" value="MRJP"/>
    <property type="match status" value="1"/>
</dbReference>
<dbReference type="InterPro" id="IPR011042">
    <property type="entry name" value="6-blade_b-propeller_TolB-like"/>
</dbReference>
<dbReference type="Proteomes" id="UP001431209">
    <property type="component" value="Unassembled WGS sequence"/>
</dbReference>
<feature type="transmembrane region" description="Helical" evidence="4">
    <location>
        <begin position="421"/>
        <end position="443"/>
    </location>
</feature>
<evidence type="ECO:0008006" key="8">
    <source>
        <dbReference type="Google" id="ProtNLM"/>
    </source>
</evidence>
<evidence type="ECO:0000256" key="4">
    <source>
        <dbReference type="SAM" id="Phobius"/>
    </source>
</evidence>
<keyword evidence="3" id="KW-0964">Secreted</keyword>
<dbReference type="InterPro" id="IPR017996">
    <property type="entry name" value="MRJP/yellow-related"/>
</dbReference>
<evidence type="ECO:0000256" key="1">
    <source>
        <dbReference type="ARBA" id="ARBA00004613"/>
    </source>
</evidence>
<dbReference type="PANTHER" id="PTHR10009">
    <property type="entry name" value="PROTEIN YELLOW-RELATED"/>
    <property type="match status" value="1"/>
</dbReference>
<protein>
    <recommendedName>
        <fullName evidence="8">Major royal jelly protein</fullName>
    </recommendedName>
</protein>
<dbReference type="Gene3D" id="2.120.10.30">
    <property type="entry name" value="TolB, C-terminal domain"/>
    <property type="match status" value="1"/>
</dbReference>